<keyword evidence="3" id="KW-1185">Reference proteome</keyword>
<gene>
    <name evidence="2" type="ORF">GYN21_04185</name>
</gene>
<evidence type="ECO:0008006" key="4">
    <source>
        <dbReference type="Google" id="ProtNLM"/>
    </source>
</evidence>
<name>A0ABT0ARU1_9LACT</name>
<keyword evidence="1" id="KW-0175">Coiled coil</keyword>
<sequence length="54" mass="6187">MTKTEKELLNDEFLKTLMAGLQLTNIQANMLENNMNELDKKMSKLGDDLDEANK</sequence>
<dbReference type="Proteomes" id="UP001522450">
    <property type="component" value="Unassembled WGS sequence"/>
</dbReference>
<feature type="coiled-coil region" evidence="1">
    <location>
        <begin position="21"/>
        <end position="48"/>
    </location>
</feature>
<reference evidence="2 3" key="1">
    <citation type="journal article" date="2022" name="Microbiol. Res.">
        <title>Comparative genome analysis, predicted lifestyle and antimicrobial strategies of Lactococcus carnosus and Lactococcus paracarnosus isolated from meat.</title>
        <authorList>
            <person name="Werum V."/>
            <person name="Ehrmann M."/>
            <person name="Vogel R."/>
            <person name="Hilgarth M."/>
        </authorList>
    </citation>
    <scope>NUCLEOTIDE SEQUENCE [LARGE SCALE GENOMIC DNA]</scope>
    <source>
        <strain evidence="2 3">TMW22177</strain>
    </source>
</reference>
<evidence type="ECO:0000313" key="2">
    <source>
        <dbReference type="EMBL" id="MCJ1989412.1"/>
    </source>
</evidence>
<dbReference type="EMBL" id="JAAECS010000002">
    <property type="protein sequence ID" value="MCJ1989412.1"/>
    <property type="molecule type" value="Genomic_DNA"/>
</dbReference>
<protein>
    <recommendedName>
        <fullName evidence="4">Phage protein</fullName>
    </recommendedName>
</protein>
<evidence type="ECO:0000256" key="1">
    <source>
        <dbReference type="SAM" id="Coils"/>
    </source>
</evidence>
<dbReference type="RefSeq" id="WP_244034451.1">
    <property type="nucleotide sequence ID" value="NZ_JAAECS010000002.1"/>
</dbReference>
<proteinExistence type="predicted"/>
<comment type="caution">
    <text evidence="2">The sequence shown here is derived from an EMBL/GenBank/DDBJ whole genome shotgun (WGS) entry which is preliminary data.</text>
</comment>
<accession>A0ABT0ARU1</accession>
<evidence type="ECO:0000313" key="3">
    <source>
        <dbReference type="Proteomes" id="UP001522450"/>
    </source>
</evidence>
<organism evidence="2 3">
    <name type="scientific">Pseudolactococcus carnosus</name>
    <dbReference type="NCBI Taxonomy" id="2749961"/>
    <lineage>
        <taxon>Bacteria</taxon>
        <taxon>Bacillati</taxon>
        <taxon>Bacillota</taxon>
        <taxon>Bacilli</taxon>
        <taxon>Lactobacillales</taxon>
        <taxon>Streptococcaceae</taxon>
        <taxon>Pseudolactococcus</taxon>
    </lineage>
</organism>